<evidence type="ECO:0000313" key="2">
    <source>
        <dbReference type="Proteomes" id="UP000075799"/>
    </source>
</evidence>
<dbReference type="Proteomes" id="UP000075799">
    <property type="component" value="Unassembled WGS sequence"/>
</dbReference>
<protein>
    <recommendedName>
        <fullName evidence="3">Polyketide cyclase</fullName>
    </recommendedName>
</protein>
<dbReference type="InterPro" id="IPR023393">
    <property type="entry name" value="START-like_dom_sf"/>
</dbReference>
<dbReference type="RefSeq" id="WP_063205423.1">
    <property type="nucleotide sequence ID" value="NZ_LUKD01000001.1"/>
</dbReference>
<dbReference type="OrthoDB" id="5293446at2"/>
<accession>A0A162GQU1</accession>
<comment type="caution">
    <text evidence="1">The sequence shown here is derived from an EMBL/GenBank/DDBJ whole genome shotgun (WGS) entry which is preliminary data.</text>
</comment>
<gene>
    <name evidence="1" type="ORF">AZI87_05725</name>
</gene>
<dbReference type="Gene3D" id="3.30.530.20">
    <property type="match status" value="1"/>
</dbReference>
<dbReference type="InterPro" id="IPR019587">
    <property type="entry name" value="Polyketide_cyclase/dehydratase"/>
</dbReference>
<organism evidence="1 2">
    <name type="scientific">Bdellovibrio bacteriovorus</name>
    <dbReference type="NCBI Taxonomy" id="959"/>
    <lineage>
        <taxon>Bacteria</taxon>
        <taxon>Pseudomonadati</taxon>
        <taxon>Bdellovibrionota</taxon>
        <taxon>Bdellovibrionia</taxon>
        <taxon>Bdellovibrionales</taxon>
        <taxon>Pseudobdellovibrionaceae</taxon>
        <taxon>Bdellovibrio</taxon>
    </lineage>
</organism>
<dbReference type="CDD" id="cd07818">
    <property type="entry name" value="SRPBCC_1"/>
    <property type="match status" value="1"/>
</dbReference>
<sequence>MKTAMYFLVALVIVLLIAPVLMPAQYQLARSIEINAPLNAVYPRLTDLNEFVKWNPFSESDPTSKTEVVGTGVGSTMTYSGEKSGEGKMTIVNAVPDKSVDLRMDFYKPMPGEAMAHWIVAASGETTTTLTWSYEQNLPYFKRYLGIMMDFMMSPIFDKGLQNFKSLVESAK</sequence>
<proteinExistence type="predicted"/>
<dbReference type="SUPFAM" id="SSF55961">
    <property type="entry name" value="Bet v1-like"/>
    <property type="match status" value="1"/>
</dbReference>
<dbReference type="EMBL" id="LUKD01000001">
    <property type="protein sequence ID" value="KYG68729.1"/>
    <property type="molecule type" value="Genomic_DNA"/>
</dbReference>
<name>A0A162GQU1_BDEBC</name>
<reference evidence="1 2" key="1">
    <citation type="submission" date="2016-03" db="EMBL/GenBank/DDBJ databases">
        <authorList>
            <person name="Ploux O."/>
        </authorList>
    </citation>
    <scope>NUCLEOTIDE SEQUENCE [LARGE SCALE GENOMIC DNA]</scope>
    <source>
        <strain evidence="1 2">EC13</strain>
    </source>
</reference>
<evidence type="ECO:0000313" key="1">
    <source>
        <dbReference type="EMBL" id="KYG68729.1"/>
    </source>
</evidence>
<dbReference type="Pfam" id="PF10604">
    <property type="entry name" value="Polyketide_cyc2"/>
    <property type="match status" value="1"/>
</dbReference>
<evidence type="ECO:0008006" key="3">
    <source>
        <dbReference type="Google" id="ProtNLM"/>
    </source>
</evidence>
<dbReference type="AlphaFoldDB" id="A0A162GQU1"/>